<evidence type="ECO:0000256" key="1">
    <source>
        <dbReference type="SAM" id="Phobius"/>
    </source>
</evidence>
<feature type="transmembrane region" description="Helical" evidence="1">
    <location>
        <begin position="38"/>
        <end position="59"/>
    </location>
</feature>
<feature type="transmembrane region" description="Helical" evidence="1">
    <location>
        <begin position="12"/>
        <end position="32"/>
    </location>
</feature>
<keyword evidence="1" id="KW-0812">Transmembrane</keyword>
<name>A0A7W6LFV2_9HYPH</name>
<gene>
    <name evidence="2" type="ORF">GGQ72_002148</name>
</gene>
<evidence type="ECO:0000313" key="3">
    <source>
        <dbReference type="Proteomes" id="UP000519897"/>
    </source>
</evidence>
<proteinExistence type="predicted"/>
<dbReference type="RefSeq" id="WP_165133493.1">
    <property type="nucleotide sequence ID" value="NZ_CP049250.1"/>
</dbReference>
<dbReference type="EMBL" id="JACIEC010000001">
    <property type="protein sequence ID" value="MBB4143649.1"/>
    <property type="molecule type" value="Genomic_DNA"/>
</dbReference>
<accession>A0A7W6LFV2</accession>
<sequence length="129" mass="14516">MIAQTSGSNRRNFYLLLLALILLVTVMDYQQGRSGADILRHVMLCPVYLLAGHGIAALFPPVDRASSSWWIDMERHILDGLSLAIFPVVVLDHPGVTLLEQLQTLLLSMLLYVFARCVMSWVKHRPSTK</sequence>
<keyword evidence="3" id="KW-1185">Reference proteome</keyword>
<comment type="caution">
    <text evidence="2">The sequence shown here is derived from an EMBL/GenBank/DDBJ whole genome shotgun (WGS) entry which is preliminary data.</text>
</comment>
<keyword evidence="1" id="KW-0472">Membrane</keyword>
<protein>
    <submittedName>
        <fullName evidence="2">Uncharacterized protein</fullName>
    </submittedName>
</protein>
<evidence type="ECO:0000313" key="2">
    <source>
        <dbReference type="EMBL" id="MBB4143649.1"/>
    </source>
</evidence>
<dbReference type="AlphaFoldDB" id="A0A7W6LFV2"/>
<organism evidence="2 3">
    <name type="scientific">Rhizobium rhizoryzae</name>
    <dbReference type="NCBI Taxonomy" id="451876"/>
    <lineage>
        <taxon>Bacteria</taxon>
        <taxon>Pseudomonadati</taxon>
        <taxon>Pseudomonadota</taxon>
        <taxon>Alphaproteobacteria</taxon>
        <taxon>Hyphomicrobiales</taxon>
        <taxon>Rhizobiaceae</taxon>
        <taxon>Rhizobium/Agrobacterium group</taxon>
        <taxon>Rhizobium</taxon>
    </lineage>
</organism>
<dbReference type="Proteomes" id="UP000519897">
    <property type="component" value="Unassembled WGS sequence"/>
</dbReference>
<keyword evidence="1" id="KW-1133">Transmembrane helix</keyword>
<reference evidence="2 3" key="1">
    <citation type="submission" date="2020-08" db="EMBL/GenBank/DDBJ databases">
        <title>Genomic Encyclopedia of Type Strains, Phase IV (KMG-IV): sequencing the most valuable type-strain genomes for metagenomic binning, comparative biology and taxonomic classification.</title>
        <authorList>
            <person name="Goeker M."/>
        </authorList>
    </citation>
    <scope>NUCLEOTIDE SEQUENCE [LARGE SCALE GENOMIC DNA]</scope>
    <source>
        <strain evidence="2 3">DSM 29514</strain>
    </source>
</reference>